<dbReference type="CDD" id="cd01127">
    <property type="entry name" value="TrwB_TraG_TraD_VirD4"/>
    <property type="match status" value="1"/>
</dbReference>
<dbReference type="SUPFAM" id="SSF52540">
    <property type="entry name" value="P-loop containing nucleoside triphosphate hydrolases"/>
    <property type="match status" value="1"/>
</dbReference>
<reference evidence="2 3" key="1">
    <citation type="journal article" date="2018" name="Aquat. Microb. Ecol.">
        <title>Gammaproteobacterial methanotrophs dominate.</title>
        <authorList>
            <person name="Rissanen A.J."/>
            <person name="Saarenheimo J."/>
            <person name="Tiirola M."/>
            <person name="Peura S."/>
            <person name="Aalto S.L."/>
            <person name="Karvinen A."/>
            <person name="Nykanen H."/>
        </authorList>
    </citation>
    <scope>NUCLEOTIDE SEQUENCE [LARGE SCALE GENOMIC DNA]</scope>
    <source>
        <strain evidence="2">AMbin10</strain>
    </source>
</reference>
<gene>
    <name evidence="2" type="ORF">DM484_10075</name>
</gene>
<feature type="domain" description="TraD/TraG TraM recognition site" evidence="1">
    <location>
        <begin position="78"/>
        <end position="205"/>
    </location>
</feature>
<dbReference type="InterPro" id="IPR032689">
    <property type="entry name" value="TraG-D_C"/>
</dbReference>
<dbReference type="AlphaFoldDB" id="A0A2W4RKM3"/>
<evidence type="ECO:0000313" key="3">
    <source>
        <dbReference type="Proteomes" id="UP000249396"/>
    </source>
</evidence>
<proteinExistence type="predicted"/>
<dbReference type="EMBL" id="QJPH01000285">
    <property type="protein sequence ID" value="PZN80318.1"/>
    <property type="molecule type" value="Genomic_DNA"/>
</dbReference>
<protein>
    <recommendedName>
        <fullName evidence="1">TraD/TraG TraM recognition site domain-containing protein</fullName>
    </recommendedName>
</protein>
<comment type="caution">
    <text evidence="2">The sequence shown here is derived from an EMBL/GenBank/DDBJ whole genome shotgun (WGS) entry which is preliminary data.</text>
</comment>
<dbReference type="Gene3D" id="3.40.50.300">
    <property type="entry name" value="P-loop containing nucleotide triphosphate hydrolases"/>
    <property type="match status" value="1"/>
</dbReference>
<evidence type="ECO:0000313" key="2">
    <source>
        <dbReference type="EMBL" id="PZN80318.1"/>
    </source>
</evidence>
<evidence type="ECO:0000259" key="1">
    <source>
        <dbReference type="Pfam" id="PF12696"/>
    </source>
</evidence>
<sequence length="228" mass="24624">MLTSGSLGSMLSPDEDDVGDMRHIFESNQIISGKFVFYMGLDALSDAMVAGAMGSIVLSDFASVAGRIYNRGIDAGRISMFVDEAAEVVNVPFIQILNKARGAGFQVVMATQTVPDITARTGDESRARQILGNCNNLICLRIKDGETQKFVVETFGKTYIQTVSQNMGNSANSADNITHYQGSQGQSLMVSETDLFPQHLLGQLPNFHYVASISGGRIIKGRLPVFSD</sequence>
<dbReference type="InterPro" id="IPR027417">
    <property type="entry name" value="P-loop_NTPase"/>
</dbReference>
<name>A0A2W4RKM3_9GAMM</name>
<dbReference type="Proteomes" id="UP000249396">
    <property type="component" value="Unassembled WGS sequence"/>
</dbReference>
<dbReference type="Pfam" id="PF12696">
    <property type="entry name" value="TraG-D_C"/>
    <property type="match status" value="1"/>
</dbReference>
<accession>A0A2W4RKM3</accession>
<organism evidence="2 3">
    <name type="scientific">Candidatus Methylumidiphilus alinenensis</name>
    <dbReference type="NCBI Taxonomy" id="2202197"/>
    <lineage>
        <taxon>Bacteria</taxon>
        <taxon>Pseudomonadati</taxon>
        <taxon>Pseudomonadota</taxon>
        <taxon>Gammaproteobacteria</taxon>
        <taxon>Methylococcales</taxon>
        <taxon>Candidatus Methylumidiphilus</taxon>
    </lineage>
</organism>